<dbReference type="EMBL" id="JBHSWJ010000002">
    <property type="protein sequence ID" value="MFC6714468.1"/>
    <property type="molecule type" value="Genomic_DNA"/>
</dbReference>
<protein>
    <submittedName>
        <fullName evidence="5">MarR family winged helix-turn-helix transcriptional regulator</fullName>
    </submittedName>
</protein>
<dbReference type="InterPro" id="IPR036390">
    <property type="entry name" value="WH_DNA-bd_sf"/>
</dbReference>
<gene>
    <name evidence="5" type="ORF">ACFQBT_11825</name>
</gene>
<keyword evidence="2" id="KW-0238">DNA-binding</keyword>
<dbReference type="InterPro" id="IPR039422">
    <property type="entry name" value="MarR/SlyA-like"/>
</dbReference>
<comment type="caution">
    <text evidence="5">The sequence shown here is derived from an EMBL/GenBank/DDBJ whole genome shotgun (WGS) entry which is preliminary data.</text>
</comment>
<keyword evidence="1" id="KW-0805">Transcription regulation</keyword>
<dbReference type="Gene3D" id="1.10.10.10">
    <property type="entry name" value="Winged helix-like DNA-binding domain superfamily/Winged helix DNA-binding domain"/>
    <property type="match status" value="1"/>
</dbReference>
<evidence type="ECO:0000256" key="3">
    <source>
        <dbReference type="ARBA" id="ARBA00023163"/>
    </source>
</evidence>
<dbReference type="InterPro" id="IPR023187">
    <property type="entry name" value="Tscrpt_reg_MarR-type_CS"/>
</dbReference>
<dbReference type="RefSeq" id="WP_377822893.1">
    <property type="nucleotide sequence ID" value="NZ_JBHSWJ010000002.1"/>
</dbReference>
<organism evidence="5 6">
    <name type="scientific">Branchiibius cervicis</name>
    <dbReference type="NCBI Taxonomy" id="908252"/>
    <lineage>
        <taxon>Bacteria</taxon>
        <taxon>Bacillati</taxon>
        <taxon>Actinomycetota</taxon>
        <taxon>Actinomycetes</taxon>
        <taxon>Micrococcales</taxon>
        <taxon>Dermacoccaceae</taxon>
        <taxon>Branchiibius</taxon>
    </lineage>
</organism>
<keyword evidence="6" id="KW-1185">Reference proteome</keyword>
<dbReference type="PANTHER" id="PTHR33164:SF103">
    <property type="entry name" value="REGULATORY PROTEIN MARR"/>
    <property type="match status" value="1"/>
</dbReference>
<dbReference type="Proteomes" id="UP001596356">
    <property type="component" value="Unassembled WGS sequence"/>
</dbReference>
<proteinExistence type="predicted"/>
<evidence type="ECO:0000313" key="5">
    <source>
        <dbReference type="EMBL" id="MFC6714468.1"/>
    </source>
</evidence>
<evidence type="ECO:0000256" key="2">
    <source>
        <dbReference type="ARBA" id="ARBA00023125"/>
    </source>
</evidence>
<dbReference type="Pfam" id="PF01047">
    <property type="entry name" value="MarR"/>
    <property type="match status" value="1"/>
</dbReference>
<dbReference type="PROSITE" id="PS01117">
    <property type="entry name" value="HTH_MARR_1"/>
    <property type="match status" value="1"/>
</dbReference>
<evidence type="ECO:0000256" key="1">
    <source>
        <dbReference type="ARBA" id="ARBA00023015"/>
    </source>
</evidence>
<dbReference type="InterPro" id="IPR036388">
    <property type="entry name" value="WH-like_DNA-bd_sf"/>
</dbReference>
<name>A0ABW2AV33_9MICO</name>
<dbReference type="SMART" id="SM00347">
    <property type="entry name" value="HTH_MARR"/>
    <property type="match status" value="1"/>
</dbReference>
<feature type="domain" description="HTH marR-type" evidence="4">
    <location>
        <begin position="7"/>
        <end position="149"/>
    </location>
</feature>
<dbReference type="InterPro" id="IPR000835">
    <property type="entry name" value="HTH_MarR-typ"/>
</dbReference>
<evidence type="ECO:0000259" key="4">
    <source>
        <dbReference type="PROSITE" id="PS50995"/>
    </source>
</evidence>
<dbReference type="PANTHER" id="PTHR33164">
    <property type="entry name" value="TRANSCRIPTIONAL REGULATOR, MARR FAMILY"/>
    <property type="match status" value="1"/>
</dbReference>
<keyword evidence="3" id="KW-0804">Transcription</keyword>
<reference evidence="6" key="1">
    <citation type="journal article" date="2019" name="Int. J. Syst. Evol. Microbiol.">
        <title>The Global Catalogue of Microorganisms (GCM) 10K type strain sequencing project: providing services to taxonomists for standard genome sequencing and annotation.</title>
        <authorList>
            <consortium name="The Broad Institute Genomics Platform"/>
            <consortium name="The Broad Institute Genome Sequencing Center for Infectious Disease"/>
            <person name="Wu L."/>
            <person name="Ma J."/>
        </authorList>
    </citation>
    <scope>NUCLEOTIDE SEQUENCE [LARGE SCALE GENOMIC DNA]</scope>
    <source>
        <strain evidence="6">NBRC 106593</strain>
    </source>
</reference>
<evidence type="ECO:0000313" key="6">
    <source>
        <dbReference type="Proteomes" id="UP001596356"/>
    </source>
</evidence>
<sequence length="159" mass="17638">MSESTDSSRVGELLLRCAHAVRKTTAEDLEPLGLSPHHARALEVIARGGAARGEPAIDVPPRLSLLAERLRIAPRSVTEVVDALEDKGLVRREPDPGDRRATVVQLSEEGERTAERIRQLRHTRMDRLLDALDDHEQAQLTVLLQKVLNGTERPPDVSR</sequence>
<dbReference type="PROSITE" id="PS50995">
    <property type="entry name" value="HTH_MARR_2"/>
    <property type="match status" value="1"/>
</dbReference>
<accession>A0ABW2AV33</accession>
<dbReference type="SUPFAM" id="SSF46785">
    <property type="entry name" value="Winged helix' DNA-binding domain"/>
    <property type="match status" value="1"/>
</dbReference>
<dbReference type="PRINTS" id="PR00598">
    <property type="entry name" value="HTHMARR"/>
</dbReference>